<dbReference type="PROSITE" id="PS00065">
    <property type="entry name" value="D_2_HYDROXYACID_DH_1"/>
    <property type="match status" value="1"/>
</dbReference>
<dbReference type="Pfam" id="PF00389">
    <property type="entry name" value="2-Hacid_dh"/>
    <property type="match status" value="1"/>
</dbReference>
<organism evidence="6 7">
    <name type="scientific">Peribacillus butanolivorans</name>
    <dbReference type="NCBI Taxonomy" id="421767"/>
    <lineage>
        <taxon>Bacteria</taxon>
        <taxon>Bacillati</taxon>
        <taxon>Bacillota</taxon>
        <taxon>Bacilli</taxon>
        <taxon>Bacillales</taxon>
        <taxon>Bacillaceae</taxon>
        <taxon>Peribacillus</taxon>
    </lineage>
</organism>
<feature type="domain" description="D-isomer specific 2-hydroxyacid dehydrogenase NAD-binding" evidence="5">
    <location>
        <begin position="108"/>
        <end position="287"/>
    </location>
</feature>
<dbReference type="CDD" id="cd05301">
    <property type="entry name" value="GDH"/>
    <property type="match status" value="1"/>
</dbReference>
<evidence type="ECO:0000313" key="7">
    <source>
        <dbReference type="Proteomes" id="UP000260457"/>
    </source>
</evidence>
<dbReference type="SUPFAM" id="SSF52283">
    <property type="entry name" value="Formate/glycerate dehydrogenase catalytic domain-like"/>
    <property type="match status" value="1"/>
</dbReference>
<dbReference type="RefSeq" id="WP_116821855.1">
    <property type="nucleotide sequence ID" value="NZ_CP030926.1"/>
</dbReference>
<dbReference type="PANTHER" id="PTHR10996:SF283">
    <property type="entry name" value="GLYOXYLATE_HYDROXYPYRUVATE REDUCTASE B"/>
    <property type="match status" value="1"/>
</dbReference>
<dbReference type="InterPro" id="IPR006139">
    <property type="entry name" value="D-isomer_2_OHA_DH_cat_dom"/>
</dbReference>
<dbReference type="InterPro" id="IPR006140">
    <property type="entry name" value="D-isomer_DH_NAD-bd"/>
</dbReference>
<dbReference type="InterPro" id="IPR036291">
    <property type="entry name" value="NAD(P)-bd_dom_sf"/>
</dbReference>
<sequence length="329" mass="36452">MIPKVYIARPVPAEVEAYISQYCQCEKWNGPEPITRSQLLKQISDADGLLITGEKIDDEFLDHAPNLKAVSNISVGYNNYDLEAMKKRNVIGTNTPDVLDETVADLALALMLSTARRLPELDKLVKDGKWGSKGDEPLFGVDVHGKTLGIIGMGRIGESIARRGKFGFNMEILYHNRRRKPEVEETVGATYTTLEHLLRESDFVLLMVPYTPETKKLMGREQFALMKKSAIFINTSRGQTVDEKALIEALQNKEILAAGLDVFDQEPVAPDNPLLTMPNVVTLPHIGSATHQTRYDMAMLAAKNLVAAVTGSEIVNVVPELKGLRPLKE</sequence>
<dbReference type="Pfam" id="PF02826">
    <property type="entry name" value="2-Hacid_dh_C"/>
    <property type="match status" value="1"/>
</dbReference>
<feature type="domain" description="D-isomer specific 2-hydroxyacid dehydrogenase catalytic" evidence="4">
    <location>
        <begin position="6"/>
        <end position="318"/>
    </location>
</feature>
<dbReference type="InterPro" id="IPR050223">
    <property type="entry name" value="D-isomer_2-hydroxyacid_DH"/>
</dbReference>
<evidence type="ECO:0000256" key="2">
    <source>
        <dbReference type="ARBA" id="ARBA00023002"/>
    </source>
</evidence>
<keyword evidence="7" id="KW-1185">Reference proteome</keyword>
<dbReference type="Gene3D" id="3.40.50.720">
    <property type="entry name" value="NAD(P)-binding Rossmann-like Domain"/>
    <property type="match status" value="2"/>
</dbReference>
<gene>
    <name evidence="6" type="ORF">DTO10_21965</name>
</gene>
<evidence type="ECO:0000259" key="4">
    <source>
        <dbReference type="Pfam" id="PF00389"/>
    </source>
</evidence>
<proteinExistence type="inferred from homology"/>
<dbReference type="InterPro" id="IPR029752">
    <property type="entry name" value="D-isomer_DH_CS1"/>
</dbReference>
<dbReference type="EMBL" id="CP030926">
    <property type="protein sequence ID" value="AXN40777.1"/>
    <property type="molecule type" value="Genomic_DNA"/>
</dbReference>
<reference evidence="6 7" key="1">
    <citation type="submission" date="2018-07" db="EMBL/GenBank/DDBJ databases">
        <title>The molecular basis for the intramolecular migration of carboxyl group in the catabolism of para-hydroxybenzoate via gentisate.</title>
        <authorList>
            <person name="Zhao H."/>
            <person name="Xu Y."/>
            <person name="Lin S."/>
            <person name="Spain J.C."/>
            <person name="Zhou N.-Y."/>
        </authorList>
    </citation>
    <scope>NUCLEOTIDE SEQUENCE [LARGE SCALE GENOMIC DNA]</scope>
    <source>
        <strain evidence="6 7">PHB-7a</strain>
    </source>
</reference>
<accession>A0ABM6XQA1</accession>
<evidence type="ECO:0000256" key="1">
    <source>
        <dbReference type="ARBA" id="ARBA00005854"/>
    </source>
</evidence>
<dbReference type="Proteomes" id="UP000260457">
    <property type="component" value="Chromosome"/>
</dbReference>
<comment type="similarity">
    <text evidence="1 3">Belongs to the D-isomer specific 2-hydroxyacid dehydrogenase family.</text>
</comment>
<dbReference type="PANTHER" id="PTHR10996">
    <property type="entry name" value="2-HYDROXYACID DEHYDROGENASE-RELATED"/>
    <property type="match status" value="1"/>
</dbReference>
<dbReference type="SUPFAM" id="SSF51735">
    <property type="entry name" value="NAD(P)-binding Rossmann-fold domains"/>
    <property type="match status" value="1"/>
</dbReference>
<name>A0ABM6XQA1_9BACI</name>
<protein>
    <submittedName>
        <fullName evidence="6">D-glycerate dehydrogenase</fullName>
    </submittedName>
</protein>
<evidence type="ECO:0000259" key="5">
    <source>
        <dbReference type="Pfam" id="PF02826"/>
    </source>
</evidence>
<evidence type="ECO:0000256" key="3">
    <source>
        <dbReference type="RuleBase" id="RU003719"/>
    </source>
</evidence>
<keyword evidence="2 3" id="KW-0560">Oxidoreductase</keyword>
<evidence type="ECO:0000313" key="6">
    <source>
        <dbReference type="EMBL" id="AXN40777.1"/>
    </source>
</evidence>